<dbReference type="InterPro" id="IPR036277">
    <property type="entry name" value="SMC_hinge_sf"/>
</dbReference>
<dbReference type="GO" id="GO:0005634">
    <property type="term" value="C:nucleus"/>
    <property type="evidence" value="ECO:0007669"/>
    <property type="project" value="UniProtKB-SubCell"/>
</dbReference>
<reference evidence="12 13" key="1">
    <citation type="journal article" date="2014" name="Am. J. Bot.">
        <title>Genome assembly and annotation for red clover (Trifolium pratense; Fabaceae).</title>
        <authorList>
            <person name="Istvanek J."/>
            <person name="Jaros M."/>
            <person name="Krenek A."/>
            <person name="Repkova J."/>
        </authorList>
    </citation>
    <scope>NUCLEOTIDE SEQUENCE [LARGE SCALE GENOMIC DNA]</scope>
    <source>
        <strain evidence="13">cv. Tatra</strain>
        <tissue evidence="12">Young leaves</tissue>
    </source>
</reference>
<dbReference type="ExpressionAtlas" id="A0A2K3PR40">
    <property type="expression patterns" value="baseline"/>
</dbReference>
<protein>
    <submittedName>
        <fullName evidence="12">Structural maintenance of chromosomes protein 6-like</fullName>
    </submittedName>
</protein>
<dbReference type="PANTHER" id="PTHR19306">
    <property type="entry name" value="STRUCTURAL MAINTENANCE OF CHROMOSOMES 5,6 SMC5, SMC6"/>
    <property type="match status" value="1"/>
</dbReference>
<keyword evidence="8" id="KW-0233">DNA recombination</keyword>
<evidence type="ECO:0000256" key="6">
    <source>
        <dbReference type="ARBA" id="ARBA00022840"/>
    </source>
</evidence>
<dbReference type="AlphaFoldDB" id="A0A2K3PR40"/>
<evidence type="ECO:0000256" key="1">
    <source>
        <dbReference type="ARBA" id="ARBA00004123"/>
    </source>
</evidence>
<comment type="caution">
    <text evidence="12">The sequence shown here is derived from an EMBL/GenBank/DDBJ whole genome shotgun (WGS) entry which is preliminary data.</text>
</comment>
<comment type="subcellular location">
    <subcellularLocation>
        <location evidence="2">Chromosome</location>
    </subcellularLocation>
    <subcellularLocation>
        <location evidence="1">Nucleus</location>
    </subcellularLocation>
</comment>
<reference evidence="12 13" key="2">
    <citation type="journal article" date="2017" name="Front. Plant Sci.">
        <title>Gene Classification and Mining of Molecular Markers Useful in Red Clover (Trifolium pratense) Breeding.</title>
        <authorList>
            <person name="Istvanek J."/>
            <person name="Dluhosova J."/>
            <person name="Dluhos P."/>
            <person name="Patkova L."/>
            <person name="Nedelnik J."/>
            <person name="Repkova J."/>
        </authorList>
    </citation>
    <scope>NUCLEOTIDE SEQUENCE [LARGE SCALE GENOMIC DNA]</scope>
    <source>
        <strain evidence="13">cv. Tatra</strain>
        <tissue evidence="12">Young leaves</tissue>
    </source>
</reference>
<keyword evidence="5" id="KW-0227">DNA damage</keyword>
<keyword evidence="3" id="KW-0158">Chromosome</keyword>
<dbReference type="SUPFAM" id="SSF75553">
    <property type="entry name" value="Smc hinge domain"/>
    <property type="match status" value="1"/>
</dbReference>
<accession>A0A2K3PR40</accession>
<dbReference type="GO" id="GO:0005524">
    <property type="term" value="F:ATP binding"/>
    <property type="evidence" value="ECO:0007669"/>
    <property type="project" value="UniProtKB-KW"/>
</dbReference>
<keyword evidence="9" id="KW-0234">DNA repair</keyword>
<proteinExistence type="predicted"/>
<name>A0A2K3PR40_TRIPR</name>
<feature type="coiled-coil region" evidence="11">
    <location>
        <begin position="3"/>
        <end position="58"/>
    </location>
</feature>
<dbReference type="GO" id="GO:0051276">
    <property type="term" value="P:chromosome organization"/>
    <property type="evidence" value="ECO:0007669"/>
    <property type="project" value="InterPro"/>
</dbReference>
<dbReference type="GO" id="GO:0030915">
    <property type="term" value="C:Smc5-Smc6 complex"/>
    <property type="evidence" value="ECO:0007669"/>
    <property type="project" value="TreeGrafter"/>
</dbReference>
<evidence type="ECO:0000256" key="9">
    <source>
        <dbReference type="ARBA" id="ARBA00023204"/>
    </source>
</evidence>
<evidence type="ECO:0000256" key="4">
    <source>
        <dbReference type="ARBA" id="ARBA00022741"/>
    </source>
</evidence>
<gene>
    <name evidence="12" type="ORF">L195_g014488</name>
</gene>
<evidence type="ECO:0000256" key="3">
    <source>
        <dbReference type="ARBA" id="ARBA00022454"/>
    </source>
</evidence>
<keyword evidence="4" id="KW-0547">Nucleotide-binding</keyword>
<evidence type="ECO:0000313" key="13">
    <source>
        <dbReference type="Proteomes" id="UP000236291"/>
    </source>
</evidence>
<evidence type="ECO:0000256" key="10">
    <source>
        <dbReference type="ARBA" id="ARBA00023242"/>
    </source>
</evidence>
<dbReference type="GO" id="GO:0000724">
    <property type="term" value="P:double-strand break repair via homologous recombination"/>
    <property type="evidence" value="ECO:0007669"/>
    <property type="project" value="TreeGrafter"/>
</dbReference>
<evidence type="ECO:0000256" key="5">
    <source>
        <dbReference type="ARBA" id="ARBA00022763"/>
    </source>
</evidence>
<sequence>AEESDREEKLKGLKDEVKAAESELERLKEAEATLMNDINRQNDEIRSIANKIQDHEKKYSDIIYNLRGLQQQQSNKITAFGGNKVLSLLEKIERCHRRFKMPPIGPIGAHLKLLNGDKWAVAVEYAIGRLLNSFIVTDHKDFRLLKQCAKEANYGHLQIIIYNFSTPRLMIPEHMLPNTNHPSTLSILQCENHTVFNVLVDQGNVERQVLVNDYNTGKVVAFEERIRNLKEVFTVDGCKMLVTNVESEDPTPYQHRI</sequence>
<evidence type="ECO:0000256" key="7">
    <source>
        <dbReference type="ARBA" id="ARBA00023054"/>
    </source>
</evidence>
<dbReference type="GO" id="GO:0003684">
    <property type="term" value="F:damaged DNA binding"/>
    <property type="evidence" value="ECO:0007669"/>
    <property type="project" value="TreeGrafter"/>
</dbReference>
<keyword evidence="6" id="KW-0067">ATP-binding</keyword>
<feature type="non-terminal residue" evidence="12">
    <location>
        <position position="1"/>
    </location>
</feature>
<keyword evidence="7 11" id="KW-0175">Coiled coil</keyword>
<dbReference type="STRING" id="57577.A0A2K3PR40"/>
<evidence type="ECO:0000256" key="2">
    <source>
        <dbReference type="ARBA" id="ARBA00004286"/>
    </source>
</evidence>
<keyword evidence="10" id="KW-0539">Nucleus</keyword>
<dbReference type="PANTHER" id="PTHR19306:SF6">
    <property type="entry name" value="STRUCTURAL MAINTENANCE OF CHROMOSOMES PROTEIN 6"/>
    <property type="match status" value="1"/>
</dbReference>
<dbReference type="GO" id="GO:0035861">
    <property type="term" value="C:site of double-strand break"/>
    <property type="evidence" value="ECO:0007669"/>
    <property type="project" value="TreeGrafter"/>
</dbReference>
<organism evidence="12 13">
    <name type="scientific">Trifolium pratense</name>
    <name type="common">Red clover</name>
    <dbReference type="NCBI Taxonomy" id="57577"/>
    <lineage>
        <taxon>Eukaryota</taxon>
        <taxon>Viridiplantae</taxon>
        <taxon>Streptophyta</taxon>
        <taxon>Embryophyta</taxon>
        <taxon>Tracheophyta</taxon>
        <taxon>Spermatophyta</taxon>
        <taxon>Magnoliopsida</taxon>
        <taxon>eudicotyledons</taxon>
        <taxon>Gunneridae</taxon>
        <taxon>Pentapetalae</taxon>
        <taxon>rosids</taxon>
        <taxon>fabids</taxon>
        <taxon>Fabales</taxon>
        <taxon>Fabaceae</taxon>
        <taxon>Papilionoideae</taxon>
        <taxon>50 kb inversion clade</taxon>
        <taxon>NPAAA clade</taxon>
        <taxon>Hologalegina</taxon>
        <taxon>IRL clade</taxon>
        <taxon>Trifolieae</taxon>
        <taxon>Trifolium</taxon>
    </lineage>
</organism>
<dbReference type="GO" id="GO:0003697">
    <property type="term" value="F:single-stranded DNA binding"/>
    <property type="evidence" value="ECO:0007669"/>
    <property type="project" value="TreeGrafter"/>
</dbReference>
<dbReference type="EMBL" id="ASHM01009629">
    <property type="protein sequence ID" value="PNY17737.1"/>
    <property type="molecule type" value="Genomic_DNA"/>
</dbReference>
<dbReference type="Proteomes" id="UP000236291">
    <property type="component" value="Unassembled WGS sequence"/>
</dbReference>
<evidence type="ECO:0000256" key="8">
    <source>
        <dbReference type="ARBA" id="ARBA00023172"/>
    </source>
</evidence>
<evidence type="ECO:0000256" key="11">
    <source>
        <dbReference type="SAM" id="Coils"/>
    </source>
</evidence>
<evidence type="ECO:0000313" key="12">
    <source>
        <dbReference type="EMBL" id="PNY17737.1"/>
    </source>
</evidence>